<dbReference type="Pfam" id="PF12776">
    <property type="entry name" value="Myb_DNA-bind_3"/>
    <property type="match status" value="1"/>
</dbReference>
<feature type="region of interest" description="Disordered" evidence="1">
    <location>
        <begin position="212"/>
        <end position="246"/>
    </location>
</feature>
<evidence type="ECO:0000256" key="1">
    <source>
        <dbReference type="SAM" id="MobiDB-lite"/>
    </source>
</evidence>
<feature type="region of interest" description="Disordered" evidence="1">
    <location>
        <begin position="1"/>
        <end position="38"/>
    </location>
</feature>
<dbReference type="InterPro" id="IPR024752">
    <property type="entry name" value="Myb/SANT-like_dom"/>
</dbReference>
<feature type="compositionally biased region" description="Basic residues" evidence="1">
    <location>
        <begin position="14"/>
        <end position="37"/>
    </location>
</feature>
<dbReference type="EMBL" id="JAVXUO010001432">
    <property type="protein sequence ID" value="KAK2982366.1"/>
    <property type="molecule type" value="Genomic_DNA"/>
</dbReference>
<evidence type="ECO:0000259" key="2">
    <source>
        <dbReference type="Pfam" id="PF12776"/>
    </source>
</evidence>
<accession>A0AA88UHL5</accession>
<proteinExistence type="predicted"/>
<name>A0AA88UHL5_9ASTE</name>
<sequence>MEIHDGPSNQVTKARGKGKSPKKKITKYTSQPKKKDKARWDEFANRKFIELCMNQIKGRNKPDTHFSRDVWANLVGQFNAMTEREYDKLQLKNHWDALRIDWQQWDNLMHGESGLGWDPVRKTVDATNEWWERKIVLIDSQPNISLHLLIDNNSNLAKFRYKNLDIYKNYYDPMFRDITVTGERAYARIQGFPPRGSGVGLMSFGVDDIDDDDTTIGGEEGDTDDVQPLVGASLDGMTTDMNTSGL</sequence>
<evidence type="ECO:0000313" key="3">
    <source>
        <dbReference type="EMBL" id="KAK2982366.1"/>
    </source>
</evidence>
<dbReference type="Proteomes" id="UP001187471">
    <property type="component" value="Unassembled WGS sequence"/>
</dbReference>
<keyword evidence="4" id="KW-1185">Reference proteome</keyword>
<protein>
    <recommendedName>
        <fullName evidence="2">Myb/SANT-like domain-containing protein</fullName>
    </recommendedName>
</protein>
<gene>
    <name evidence="3" type="ORF">RJ640_008960</name>
</gene>
<organism evidence="3 4">
    <name type="scientific">Escallonia rubra</name>
    <dbReference type="NCBI Taxonomy" id="112253"/>
    <lineage>
        <taxon>Eukaryota</taxon>
        <taxon>Viridiplantae</taxon>
        <taxon>Streptophyta</taxon>
        <taxon>Embryophyta</taxon>
        <taxon>Tracheophyta</taxon>
        <taxon>Spermatophyta</taxon>
        <taxon>Magnoliopsida</taxon>
        <taxon>eudicotyledons</taxon>
        <taxon>Gunneridae</taxon>
        <taxon>Pentapetalae</taxon>
        <taxon>asterids</taxon>
        <taxon>campanulids</taxon>
        <taxon>Escalloniales</taxon>
        <taxon>Escalloniaceae</taxon>
        <taxon>Escallonia</taxon>
    </lineage>
</organism>
<evidence type="ECO:0000313" key="4">
    <source>
        <dbReference type="Proteomes" id="UP001187471"/>
    </source>
</evidence>
<feature type="compositionally biased region" description="Acidic residues" evidence="1">
    <location>
        <begin position="212"/>
        <end position="225"/>
    </location>
</feature>
<dbReference type="PANTHER" id="PTHR31704:SF37">
    <property type="entry name" value="HEAT SHOCK PROTEIN"/>
    <property type="match status" value="1"/>
</dbReference>
<feature type="domain" description="Myb/SANT-like" evidence="2">
    <location>
        <begin position="40"/>
        <end position="133"/>
    </location>
</feature>
<dbReference type="AlphaFoldDB" id="A0AA88UHL5"/>
<comment type="caution">
    <text evidence="3">The sequence shown here is derived from an EMBL/GenBank/DDBJ whole genome shotgun (WGS) entry which is preliminary data.</text>
</comment>
<reference evidence="3" key="1">
    <citation type="submission" date="2022-12" db="EMBL/GenBank/DDBJ databases">
        <title>Draft genome assemblies for two species of Escallonia (Escalloniales).</title>
        <authorList>
            <person name="Chanderbali A."/>
            <person name="Dervinis C."/>
            <person name="Anghel I."/>
            <person name="Soltis D."/>
            <person name="Soltis P."/>
            <person name="Zapata F."/>
        </authorList>
    </citation>
    <scope>NUCLEOTIDE SEQUENCE</scope>
    <source>
        <strain evidence="3">UCBG92.1500</strain>
        <tissue evidence="3">Leaf</tissue>
    </source>
</reference>
<dbReference type="PANTHER" id="PTHR31704">
    <property type="entry name" value="MYB/SANT-LIKE DNA-BINDING DOMAIN PROTEIN-RELATED"/>
    <property type="match status" value="1"/>
</dbReference>